<evidence type="ECO:0000313" key="3">
    <source>
        <dbReference type="Proteomes" id="UP000799424"/>
    </source>
</evidence>
<dbReference type="Proteomes" id="UP000799424">
    <property type="component" value="Unassembled WGS sequence"/>
</dbReference>
<proteinExistence type="predicted"/>
<dbReference type="OrthoDB" id="5362512at2759"/>
<gene>
    <name evidence="2" type="ORF">CC86DRAFT_349226</name>
</gene>
<dbReference type="EMBL" id="MU006224">
    <property type="protein sequence ID" value="KAF2827609.1"/>
    <property type="molecule type" value="Genomic_DNA"/>
</dbReference>
<accession>A0A6A7A4E0</accession>
<dbReference type="PANTHER" id="PTHR33112:SF9">
    <property type="entry name" value="HETEROKARYON INCOMPATIBILITY DOMAIN-CONTAINING PROTEIN"/>
    <property type="match status" value="1"/>
</dbReference>
<keyword evidence="3" id="KW-1185">Reference proteome</keyword>
<name>A0A6A7A4E0_9PLEO</name>
<sequence>MPVDTESSPKYACLSHCWGRTRSRHNTHTENLAANKVGIPLSELPKTFQDAIEIARRLDLHFLWIDFLCIVEDSPSGWEIHVEAMAFIYENAHTTLAAGASADDDGGFFADAHDRVLKSNRLELKSGPQVYSLYFRHSVAHPDAGWPTRDLVAQYSSRNLTFPQDKLPALAGLAKAFQRKFQMGHYAHGVWMSSAQRQLAWASRVKKMPFHRPRCGPSWSWAYSSDGQIEWKKLMYRDYYALLTSGDSTSNETEPLLLSGLLLTISVQMLRYTEQGTCYVIGHKHQTPLSNAHLTKKNDSSGPDIKLVGEFSADYKFWASEKDLQLKLQHVTFAILGMGAEDGLNKGAWVAGLILRPAHDPAVGKDGVERYERFGWLRYWTEQSSDGFESEGTRTKFLLV</sequence>
<dbReference type="AlphaFoldDB" id="A0A6A7A4E0"/>
<dbReference type="PANTHER" id="PTHR33112">
    <property type="entry name" value="DOMAIN PROTEIN, PUTATIVE-RELATED"/>
    <property type="match status" value="1"/>
</dbReference>
<organism evidence="2 3">
    <name type="scientific">Ophiobolus disseminans</name>
    <dbReference type="NCBI Taxonomy" id="1469910"/>
    <lineage>
        <taxon>Eukaryota</taxon>
        <taxon>Fungi</taxon>
        <taxon>Dikarya</taxon>
        <taxon>Ascomycota</taxon>
        <taxon>Pezizomycotina</taxon>
        <taxon>Dothideomycetes</taxon>
        <taxon>Pleosporomycetidae</taxon>
        <taxon>Pleosporales</taxon>
        <taxon>Pleosporineae</taxon>
        <taxon>Phaeosphaeriaceae</taxon>
        <taxon>Ophiobolus</taxon>
    </lineage>
</organism>
<feature type="domain" description="Heterokaryon incompatibility" evidence="1">
    <location>
        <begin position="11"/>
        <end position="124"/>
    </location>
</feature>
<evidence type="ECO:0000259" key="1">
    <source>
        <dbReference type="Pfam" id="PF06985"/>
    </source>
</evidence>
<dbReference type="InterPro" id="IPR010730">
    <property type="entry name" value="HET"/>
</dbReference>
<reference evidence="2" key="1">
    <citation type="journal article" date="2020" name="Stud. Mycol.">
        <title>101 Dothideomycetes genomes: a test case for predicting lifestyles and emergence of pathogens.</title>
        <authorList>
            <person name="Haridas S."/>
            <person name="Albert R."/>
            <person name="Binder M."/>
            <person name="Bloem J."/>
            <person name="Labutti K."/>
            <person name="Salamov A."/>
            <person name="Andreopoulos B."/>
            <person name="Baker S."/>
            <person name="Barry K."/>
            <person name="Bills G."/>
            <person name="Bluhm B."/>
            <person name="Cannon C."/>
            <person name="Castanera R."/>
            <person name="Culley D."/>
            <person name="Daum C."/>
            <person name="Ezra D."/>
            <person name="Gonzalez J."/>
            <person name="Henrissat B."/>
            <person name="Kuo A."/>
            <person name="Liang C."/>
            <person name="Lipzen A."/>
            <person name="Lutzoni F."/>
            <person name="Magnuson J."/>
            <person name="Mondo S."/>
            <person name="Nolan M."/>
            <person name="Ohm R."/>
            <person name="Pangilinan J."/>
            <person name="Park H.-J."/>
            <person name="Ramirez L."/>
            <person name="Alfaro M."/>
            <person name="Sun H."/>
            <person name="Tritt A."/>
            <person name="Yoshinaga Y."/>
            <person name="Zwiers L.-H."/>
            <person name="Turgeon B."/>
            <person name="Goodwin S."/>
            <person name="Spatafora J."/>
            <person name="Crous P."/>
            <person name="Grigoriev I."/>
        </authorList>
    </citation>
    <scope>NUCLEOTIDE SEQUENCE</scope>
    <source>
        <strain evidence="2">CBS 113818</strain>
    </source>
</reference>
<protein>
    <recommendedName>
        <fullName evidence="1">Heterokaryon incompatibility domain-containing protein</fullName>
    </recommendedName>
</protein>
<evidence type="ECO:0000313" key="2">
    <source>
        <dbReference type="EMBL" id="KAF2827609.1"/>
    </source>
</evidence>
<dbReference type="Pfam" id="PF06985">
    <property type="entry name" value="HET"/>
    <property type="match status" value="1"/>
</dbReference>